<dbReference type="GO" id="GO:0000123">
    <property type="term" value="C:histone acetyltransferase complex"/>
    <property type="evidence" value="ECO:0007669"/>
    <property type="project" value="TreeGrafter"/>
</dbReference>
<reference evidence="15 16" key="1">
    <citation type="submission" date="2021-06" db="EMBL/GenBank/DDBJ databases">
        <title>Caerostris darwini draft genome.</title>
        <authorList>
            <person name="Kono N."/>
            <person name="Arakawa K."/>
        </authorList>
    </citation>
    <scope>NUCLEOTIDE SEQUENCE [LARGE SCALE GENOMIC DNA]</scope>
</reference>
<dbReference type="InterPro" id="IPR000197">
    <property type="entry name" value="Znf_TAZ"/>
</dbReference>
<evidence type="ECO:0000256" key="10">
    <source>
        <dbReference type="ARBA" id="ARBA00023242"/>
    </source>
</evidence>
<dbReference type="SMART" id="SM00551">
    <property type="entry name" value="ZnF_TAZ"/>
    <property type="match status" value="1"/>
</dbReference>
<keyword evidence="8" id="KW-0805">Transcription regulation</keyword>
<feature type="domain" description="TAZ-type" evidence="13">
    <location>
        <begin position="42"/>
        <end position="129"/>
    </location>
</feature>
<dbReference type="GO" id="GO:0008270">
    <property type="term" value="F:zinc ion binding"/>
    <property type="evidence" value="ECO:0007669"/>
    <property type="project" value="UniProtKB-KW"/>
</dbReference>
<dbReference type="PANTHER" id="PTHR13808:SF1">
    <property type="entry name" value="HISTONE ACETYLTRANSFERASE"/>
    <property type="match status" value="1"/>
</dbReference>
<evidence type="ECO:0000256" key="9">
    <source>
        <dbReference type="ARBA" id="ARBA00023163"/>
    </source>
</evidence>
<dbReference type="PROSITE" id="PS50952">
    <property type="entry name" value="KIX"/>
    <property type="match status" value="1"/>
</dbReference>
<feature type="zinc finger region" description="TAZ-type" evidence="12">
    <location>
        <begin position="42"/>
        <end position="129"/>
    </location>
</feature>
<dbReference type="EC" id="2.3.1.48" evidence="2"/>
<dbReference type="GO" id="GO:0045944">
    <property type="term" value="P:positive regulation of transcription by RNA polymerase II"/>
    <property type="evidence" value="ECO:0007669"/>
    <property type="project" value="TreeGrafter"/>
</dbReference>
<dbReference type="InterPro" id="IPR035898">
    <property type="entry name" value="TAZ_dom_sf"/>
</dbReference>
<organism evidence="15 16">
    <name type="scientific">Caerostris darwini</name>
    <dbReference type="NCBI Taxonomy" id="1538125"/>
    <lineage>
        <taxon>Eukaryota</taxon>
        <taxon>Metazoa</taxon>
        <taxon>Ecdysozoa</taxon>
        <taxon>Arthropoda</taxon>
        <taxon>Chelicerata</taxon>
        <taxon>Arachnida</taxon>
        <taxon>Araneae</taxon>
        <taxon>Araneomorphae</taxon>
        <taxon>Entelegynae</taxon>
        <taxon>Araneoidea</taxon>
        <taxon>Araneidae</taxon>
        <taxon>Caerostris</taxon>
    </lineage>
</organism>
<name>A0AAV4PRF1_9ARAC</name>
<keyword evidence="7" id="KW-0156">Chromatin regulator</keyword>
<evidence type="ECO:0000256" key="1">
    <source>
        <dbReference type="ARBA" id="ARBA00004123"/>
    </source>
</evidence>
<evidence type="ECO:0000256" key="11">
    <source>
        <dbReference type="ARBA" id="ARBA00048017"/>
    </source>
</evidence>
<dbReference type="PROSITE" id="PS50134">
    <property type="entry name" value="ZF_TAZ"/>
    <property type="match status" value="1"/>
</dbReference>
<comment type="caution">
    <text evidence="15">The sequence shown here is derived from an EMBL/GenBank/DDBJ whole genome shotgun (WGS) entry which is preliminary data.</text>
</comment>
<gene>
    <name evidence="15" type="primary">CREBBP</name>
    <name evidence="15" type="ORF">CDAR_571941</name>
</gene>
<feature type="domain" description="KIX" evidence="14">
    <location>
        <begin position="266"/>
        <end position="345"/>
    </location>
</feature>
<comment type="catalytic activity">
    <reaction evidence="11">
        <text>L-lysyl-[protein] + acetyl-CoA = N(6)-acetyl-L-lysyl-[protein] + CoA + H(+)</text>
        <dbReference type="Rhea" id="RHEA:45948"/>
        <dbReference type="Rhea" id="RHEA-COMP:9752"/>
        <dbReference type="Rhea" id="RHEA-COMP:10731"/>
        <dbReference type="ChEBI" id="CHEBI:15378"/>
        <dbReference type="ChEBI" id="CHEBI:29969"/>
        <dbReference type="ChEBI" id="CHEBI:57287"/>
        <dbReference type="ChEBI" id="CHEBI:57288"/>
        <dbReference type="ChEBI" id="CHEBI:61930"/>
        <dbReference type="EC" id="2.3.1.48"/>
    </reaction>
</comment>
<evidence type="ECO:0000259" key="13">
    <source>
        <dbReference type="PROSITE" id="PS50134"/>
    </source>
</evidence>
<evidence type="ECO:0000256" key="6">
    <source>
        <dbReference type="ARBA" id="ARBA00022833"/>
    </source>
</evidence>
<keyword evidence="16" id="KW-1185">Reference proteome</keyword>
<evidence type="ECO:0000256" key="4">
    <source>
        <dbReference type="ARBA" id="ARBA00022723"/>
    </source>
</evidence>
<dbReference type="GO" id="GO:0003713">
    <property type="term" value="F:transcription coactivator activity"/>
    <property type="evidence" value="ECO:0007669"/>
    <property type="project" value="TreeGrafter"/>
</dbReference>
<dbReference type="InterPro" id="IPR003101">
    <property type="entry name" value="KIX_dom"/>
</dbReference>
<evidence type="ECO:0000256" key="5">
    <source>
        <dbReference type="ARBA" id="ARBA00022771"/>
    </source>
</evidence>
<dbReference type="AlphaFoldDB" id="A0AAV4PRF1"/>
<dbReference type="GO" id="GO:0004402">
    <property type="term" value="F:histone acetyltransferase activity"/>
    <property type="evidence" value="ECO:0007669"/>
    <property type="project" value="InterPro"/>
</dbReference>
<dbReference type="Gene3D" id="1.10.246.20">
    <property type="entry name" value="Coactivator CBP, KIX domain"/>
    <property type="match status" value="1"/>
</dbReference>
<dbReference type="InterPro" id="IPR013178">
    <property type="entry name" value="Histone_AcTrfase_Rtt109/CBP"/>
</dbReference>
<dbReference type="EMBL" id="BPLQ01003222">
    <property type="protein sequence ID" value="GIX98718.1"/>
    <property type="molecule type" value="Genomic_DNA"/>
</dbReference>
<evidence type="ECO:0000259" key="14">
    <source>
        <dbReference type="PROSITE" id="PS50952"/>
    </source>
</evidence>
<keyword evidence="3" id="KW-0808">Transferase</keyword>
<keyword evidence="10" id="KW-0539">Nucleus</keyword>
<protein>
    <recommendedName>
        <fullName evidence="2">histone acetyltransferase</fullName>
        <ecNumber evidence="2">2.3.1.48</ecNumber>
    </recommendedName>
</protein>
<dbReference type="Proteomes" id="UP001054837">
    <property type="component" value="Unassembled WGS sequence"/>
</dbReference>
<dbReference type="GO" id="GO:0005634">
    <property type="term" value="C:nucleus"/>
    <property type="evidence" value="ECO:0007669"/>
    <property type="project" value="UniProtKB-SubCell"/>
</dbReference>
<sequence>MQNSNRQVAESTALCFGNEVNAATTVATPGDIANSVPAPTADQEKRRLIQLQLVIIMHADKCRSNDNQLSGESTSCSLPVCATMKRVLSHMTTCQNGKQCTVPHCACSSQIISHWNNCTANDCPVCVPLKQTAARRQQATQSNQALGLVDIQRAYAKLDLKFSTANVGLGVNNVVHAGSLKGDQVVQSCSSQNLNHIQAFQPDQQDIQQSSLQMESMLKNNAVSFSNSKAPNFTNENFPSILAAPSADLLSSPNKKNHIQNLIIDLPVKDWQLSITMDLRRHLVQKIVQTIFPAVDSNILKDCRMLSLVSYAEKVERDMYKNASCKEEYYQLLAVKLYKIQKELKMKKKNRSSK</sequence>
<keyword evidence="4 12" id="KW-0479">Metal-binding</keyword>
<dbReference type="GO" id="GO:0031490">
    <property type="term" value="F:chromatin DNA binding"/>
    <property type="evidence" value="ECO:0007669"/>
    <property type="project" value="TreeGrafter"/>
</dbReference>
<evidence type="ECO:0000256" key="7">
    <source>
        <dbReference type="ARBA" id="ARBA00022853"/>
    </source>
</evidence>
<keyword evidence="6 12" id="KW-0862">Zinc</keyword>
<evidence type="ECO:0000256" key="3">
    <source>
        <dbReference type="ARBA" id="ARBA00022679"/>
    </source>
</evidence>
<evidence type="ECO:0000256" key="8">
    <source>
        <dbReference type="ARBA" id="ARBA00023015"/>
    </source>
</evidence>
<accession>A0AAV4PRF1</accession>
<proteinExistence type="predicted"/>
<dbReference type="GO" id="GO:0005667">
    <property type="term" value="C:transcription regulator complex"/>
    <property type="evidence" value="ECO:0007669"/>
    <property type="project" value="TreeGrafter"/>
</dbReference>
<dbReference type="PANTHER" id="PTHR13808">
    <property type="entry name" value="CBP/P300-RELATED"/>
    <property type="match status" value="1"/>
</dbReference>
<dbReference type="SUPFAM" id="SSF47040">
    <property type="entry name" value="Kix domain of CBP (creb binding protein)"/>
    <property type="match status" value="1"/>
</dbReference>
<dbReference type="SUPFAM" id="SSF57933">
    <property type="entry name" value="TAZ domain"/>
    <property type="match status" value="1"/>
</dbReference>
<evidence type="ECO:0000256" key="2">
    <source>
        <dbReference type="ARBA" id="ARBA00013184"/>
    </source>
</evidence>
<keyword evidence="5 12" id="KW-0863">Zinc-finger</keyword>
<dbReference type="InterPro" id="IPR036529">
    <property type="entry name" value="KIX_dom_sf"/>
</dbReference>
<evidence type="ECO:0000256" key="12">
    <source>
        <dbReference type="PROSITE-ProRule" id="PRU00203"/>
    </source>
</evidence>
<dbReference type="Pfam" id="PF02135">
    <property type="entry name" value="zf-TAZ"/>
    <property type="match status" value="1"/>
</dbReference>
<evidence type="ECO:0000313" key="15">
    <source>
        <dbReference type="EMBL" id="GIX98718.1"/>
    </source>
</evidence>
<comment type="subcellular location">
    <subcellularLocation>
        <location evidence="1">Nucleus</location>
    </subcellularLocation>
</comment>
<evidence type="ECO:0000313" key="16">
    <source>
        <dbReference type="Proteomes" id="UP001054837"/>
    </source>
</evidence>
<dbReference type="Pfam" id="PF02172">
    <property type="entry name" value="KIX"/>
    <property type="match status" value="1"/>
</dbReference>
<dbReference type="Gene3D" id="1.20.1020.10">
    <property type="entry name" value="TAZ domain"/>
    <property type="match status" value="1"/>
</dbReference>
<keyword evidence="9" id="KW-0804">Transcription</keyword>